<name>M7BTN0_CHEMY</name>
<organism evidence="1 2">
    <name type="scientific">Chelonia mydas</name>
    <name type="common">Green sea-turtle</name>
    <name type="synonym">Chelonia agassizi</name>
    <dbReference type="NCBI Taxonomy" id="8469"/>
    <lineage>
        <taxon>Eukaryota</taxon>
        <taxon>Metazoa</taxon>
        <taxon>Chordata</taxon>
        <taxon>Craniata</taxon>
        <taxon>Vertebrata</taxon>
        <taxon>Euteleostomi</taxon>
        <taxon>Archelosauria</taxon>
        <taxon>Testudinata</taxon>
        <taxon>Testudines</taxon>
        <taxon>Cryptodira</taxon>
        <taxon>Durocryptodira</taxon>
        <taxon>Americhelydia</taxon>
        <taxon>Chelonioidea</taxon>
        <taxon>Cheloniidae</taxon>
        <taxon>Chelonia</taxon>
    </lineage>
</organism>
<proteinExistence type="predicted"/>
<protein>
    <submittedName>
        <fullName evidence="1">Uncharacterized protein</fullName>
    </submittedName>
</protein>
<dbReference type="Proteomes" id="UP000031443">
    <property type="component" value="Unassembled WGS sequence"/>
</dbReference>
<feature type="non-terminal residue" evidence="1">
    <location>
        <position position="1"/>
    </location>
</feature>
<keyword evidence="2" id="KW-1185">Reference proteome</keyword>
<dbReference type="AlphaFoldDB" id="M7BTN0"/>
<evidence type="ECO:0000313" key="2">
    <source>
        <dbReference type="Proteomes" id="UP000031443"/>
    </source>
</evidence>
<evidence type="ECO:0000313" key="1">
    <source>
        <dbReference type="EMBL" id="EMP35448.1"/>
    </source>
</evidence>
<dbReference type="EMBL" id="KB528689">
    <property type="protein sequence ID" value="EMP35448.1"/>
    <property type="molecule type" value="Genomic_DNA"/>
</dbReference>
<gene>
    <name evidence="1" type="ORF">UY3_07411</name>
</gene>
<reference evidence="2" key="1">
    <citation type="journal article" date="2013" name="Nat. Genet.">
        <title>The draft genomes of soft-shell turtle and green sea turtle yield insights into the development and evolution of the turtle-specific body plan.</title>
        <authorList>
            <person name="Wang Z."/>
            <person name="Pascual-Anaya J."/>
            <person name="Zadissa A."/>
            <person name="Li W."/>
            <person name="Niimura Y."/>
            <person name="Huang Z."/>
            <person name="Li C."/>
            <person name="White S."/>
            <person name="Xiong Z."/>
            <person name="Fang D."/>
            <person name="Wang B."/>
            <person name="Ming Y."/>
            <person name="Chen Y."/>
            <person name="Zheng Y."/>
            <person name="Kuraku S."/>
            <person name="Pignatelli M."/>
            <person name="Herrero J."/>
            <person name="Beal K."/>
            <person name="Nozawa M."/>
            <person name="Li Q."/>
            <person name="Wang J."/>
            <person name="Zhang H."/>
            <person name="Yu L."/>
            <person name="Shigenobu S."/>
            <person name="Wang J."/>
            <person name="Liu J."/>
            <person name="Flicek P."/>
            <person name="Searle S."/>
            <person name="Wang J."/>
            <person name="Kuratani S."/>
            <person name="Yin Y."/>
            <person name="Aken B."/>
            <person name="Zhang G."/>
            <person name="Irie N."/>
        </authorList>
    </citation>
    <scope>NUCLEOTIDE SEQUENCE [LARGE SCALE GENOMIC DNA]</scope>
</reference>
<dbReference type="Gene3D" id="1.10.287.3160">
    <property type="match status" value="1"/>
</dbReference>
<sequence length="138" mass="15243">YLYTHPAPNSLLVEVVNDRKRQGQPGATPKNKDSRKLDLFGHKVYSSSSLQLRVANHQALLGCYDFNMWQAMTKLESALPGASRKEFWVILDEGSTAARTALQAALDVVDTTARTMASAISLCRASWLLLCGLYLEAQ</sequence>
<accession>M7BTN0</accession>